<gene>
    <name evidence="2" type="ORF">ACFY1D_39635</name>
</gene>
<sequence>MLNCPFRVGVYSRFTGTRDKFTRPSAHAEISSTRSIPRTIAVPVVFTGGVRSRSSSETRLPSGTTSSWASADASGGSLRCAARATASNRRRSAAVRASDTCRSGTETPGSGTRFLNRS</sequence>
<reference evidence="2 3" key="1">
    <citation type="submission" date="2024-10" db="EMBL/GenBank/DDBJ databases">
        <title>The Natural Products Discovery Center: Release of the First 8490 Sequenced Strains for Exploring Actinobacteria Biosynthetic Diversity.</title>
        <authorList>
            <person name="Kalkreuter E."/>
            <person name="Kautsar S.A."/>
            <person name="Yang D."/>
            <person name="Bader C.D."/>
            <person name="Teijaro C.N."/>
            <person name="Fluegel L."/>
            <person name="Davis C.M."/>
            <person name="Simpson J.R."/>
            <person name="Lauterbach L."/>
            <person name="Steele A.D."/>
            <person name="Gui C."/>
            <person name="Meng S."/>
            <person name="Li G."/>
            <person name="Viehrig K."/>
            <person name="Ye F."/>
            <person name="Su P."/>
            <person name="Kiefer A.F."/>
            <person name="Nichols A."/>
            <person name="Cepeda A.J."/>
            <person name="Yan W."/>
            <person name="Fan B."/>
            <person name="Jiang Y."/>
            <person name="Adhikari A."/>
            <person name="Zheng C.-J."/>
            <person name="Schuster L."/>
            <person name="Cowan T.M."/>
            <person name="Smanski M.J."/>
            <person name="Chevrette M.G."/>
            <person name="De Carvalho L.P.S."/>
            <person name="Shen B."/>
        </authorList>
    </citation>
    <scope>NUCLEOTIDE SEQUENCE [LARGE SCALE GENOMIC DNA]</scope>
    <source>
        <strain evidence="2 3">NPDC001390</strain>
    </source>
</reference>
<feature type="compositionally biased region" description="Polar residues" evidence="1">
    <location>
        <begin position="52"/>
        <end position="61"/>
    </location>
</feature>
<evidence type="ECO:0000313" key="3">
    <source>
        <dbReference type="Proteomes" id="UP001602058"/>
    </source>
</evidence>
<organism evidence="2 3">
    <name type="scientific">Streptomyces bluensis</name>
    <dbReference type="NCBI Taxonomy" id="33897"/>
    <lineage>
        <taxon>Bacteria</taxon>
        <taxon>Bacillati</taxon>
        <taxon>Actinomycetota</taxon>
        <taxon>Actinomycetes</taxon>
        <taxon>Kitasatosporales</taxon>
        <taxon>Streptomycetaceae</taxon>
        <taxon>Streptomyces</taxon>
    </lineage>
</organism>
<keyword evidence="3" id="KW-1185">Reference proteome</keyword>
<proteinExistence type="predicted"/>
<feature type="compositionally biased region" description="Low complexity" evidence="1">
    <location>
        <begin position="62"/>
        <end position="87"/>
    </location>
</feature>
<dbReference type="EMBL" id="JBIAWJ010000038">
    <property type="protein sequence ID" value="MFF4527478.1"/>
    <property type="molecule type" value="Genomic_DNA"/>
</dbReference>
<comment type="caution">
    <text evidence="2">The sequence shown here is derived from an EMBL/GenBank/DDBJ whole genome shotgun (WGS) entry which is preliminary data.</text>
</comment>
<evidence type="ECO:0000313" key="2">
    <source>
        <dbReference type="EMBL" id="MFF4527478.1"/>
    </source>
</evidence>
<dbReference type="Proteomes" id="UP001602058">
    <property type="component" value="Unassembled WGS sequence"/>
</dbReference>
<feature type="compositionally biased region" description="Polar residues" evidence="1">
    <location>
        <begin position="100"/>
        <end position="118"/>
    </location>
</feature>
<feature type="region of interest" description="Disordered" evidence="1">
    <location>
        <begin position="51"/>
        <end position="118"/>
    </location>
</feature>
<accession>A0ABW6UZB1</accession>
<protein>
    <submittedName>
        <fullName evidence="2">Uncharacterized protein</fullName>
    </submittedName>
</protein>
<name>A0ABW6UZB1_9ACTN</name>
<evidence type="ECO:0000256" key="1">
    <source>
        <dbReference type="SAM" id="MobiDB-lite"/>
    </source>
</evidence>
<dbReference type="RefSeq" id="WP_387892996.1">
    <property type="nucleotide sequence ID" value="NZ_JBIAWJ010000038.1"/>
</dbReference>